<evidence type="ECO:0000256" key="14">
    <source>
        <dbReference type="ARBA" id="ARBA00023141"/>
    </source>
</evidence>
<evidence type="ECO:0000256" key="2">
    <source>
        <dbReference type="ARBA" id="ARBA00004664"/>
    </source>
</evidence>
<dbReference type="Pfam" id="PF14572">
    <property type="entry name" value="Pribosyl_synth"/>
    <property type="match status" value="1"/>
</dbReference>
<dbReference type="NCBIfam" id="TIGR01251">
    <property type="entry name" value="ribP_PPkin"/>
    <property type="match status" value="1"/>
</dbReference>
<dbReference type="GO" id="GO:0005524">
    <property type="term" value="F:ATP binding"/>
    <property type="evidence" value="ECO:0007669"/>
    <property type="project" value="UniProtKB-KW"/>
</dbReference>
<organism evidence="19 20">
    <name type="scientific">Geodia barretti</name>
    <name type="common">Barrett's horny sponge</name>
    <dbReference type="NCBI Taxonomy" id="519541"/>
    <lineage>
        <taxon>Eukaryota</taxon>
        <taxon>Metazoa</taxon>
        <taxon>Porifera</taxon>
        <taxon>Demospongiae</taxon>
        <taxon>Heteroscleromorpha</taxon>
        <taxon>Tetractinellida</taxon>
        <taxon>Astrophorina</taxon>
        <taxon>Geodiidae</taxon>
        <taxon>Geodia</taxon>
    </lineage>
</organism>
<keyword evidence="6" id="KW-0808">Transferase</keyword>
<keyword evidence="9" id="KW-0547">Nucleotide-binding</keyword>
<keyword evidence="11" id="KW-0822">Tryptophan biosynthesis</keyword>
<dbReference type="GO" id="GO:0000287">
    <property type="term" value="F:magnesium ion binding"/>
    <property type="evidence" value="ECO:0007669"/>
    <property type="project" value="InterPro"/>
</dbReference>
<sequence length="511" mass="55251">MAIDAGADALGFAFVPDTPRYLKDTKAAAKIIEQLPPFITTVGLFVNAAPEVIQAIADECHLDMLQLHGDESPQFCRGLNRRVIKAVRVKDESSCSHLSDYRVSGYLLDTYVKGAMGGTGVAFDWRLAVKAKQYGQVILAGGLNPDNVGAAVQQVRPYGVDVSSGVERILHALRFTETLAMSTITNGKVRDDFRLFAGRANPALAKEIAAVLGIESGKISVSTFPGDETHAQIEESIRGADIYIVQPTCPPTNDNLMELLVIIDALKRASAQQITAVIPYFGYARQDHKSTGREPISAKLVANLLTTAGANRVVAVDLHAAQIQGFFDIPADHLTALPTLADYFREKQIEDGVIVSPDVGRAKLADKYVDMLGMPLAIMHKRRSGTGGREVKIVTEIIGDVVDKTPIIIDDLVTSGSIYQQADAIVEAGAKPAYLSITHPVLVGPALQRLNRPSIQEVVVTNTIPVPAEKRIGSKIKVLSIAPLLAEAILRIHQRRSVSQVFFDQKLVFPV</sequence>
<dbReference type="PANTHER" id="PTHR10210">
    <property type="entry name" value="RIBOSE-PHOSPHATE DIPHOSPHOKINASE FAMILY MEMBER"/>
    <property type="match status" value="1"/>
</dbReference>
<dbReference type="Pfam" id="PF13793">
    <property type="entry name" value="Pribosyltran_N"/>
    <property type="match status" value="1"/>
</dbReference>
<reference evidence="19" key="1">
    <citation type="submission" date="2023-03" db="EMBL/GenBank/DDBJ databases">
        <authorList>
            <person name="Steffen K."/>
            <person name="Cardenas P."/>
        </authorList>
    </citation>
    <scope>NUCLEOTIDE SEQUENCE</scope>
</reference>
<comment type="cofactor">
    <cofactor evidence="1">
        <name>Mg(2+)</name>
        <dbReference type="ChEBI" id="CHEBI:18420"/>
    </cofactor>
</comment>
<dbReference type="Gene3D" id="3.40.50.2020">
    <property type="match status" value="2"/>
</dbReference>
<dbReference type="NCBIfam" id="NF002320">
    <property type="entry name" value="PRK01259.1"/>
    <property type="match status" value="1"/>
</dbReference>
<dbReference type="CDD" id="cd06223">
    <property type="entry name" value="PRTases_typeI"/>
    <property type="match status" value="1"/>
</dbReference>
<evidence type="ECO:0000256" key="5">
    <source>
        <dbReference type="ARBA" id="ARBA00022605"/>
    </source>
</evidence>
<dbReference type="PANTHER" id="PTHR10210:SF41">
    <property type="entry name" value="RIBOSE-PHOSPHATE PYROPHOSPHOKINASE 1, CHLOROPLASTIC"/>
    <property type="match status" value="1"/>
</dbReference>
<dbReference type="GO" id="GO:0006015">
    <property type="term" value="P:5-phosphoribose 1-diphosphate biosynthetic process"/>
    <property type="evidence" value="ECO:0007669"/>
    <property type="project" value="TreeGrafter"/>
</dbReference>
<comment type="catalytic activity">
    <reaction evidence="16">
        <text>D-ribose 5-phosphate + ATP = 5-phospho-alpha-D-ribose 1-diphosphate + AMP + H(+)</text>
        <dbReference type="Rhea" id="RHEA:15609"/>
        <dbReference type="ChEBI" id="CHEBI:15378"/>
        <dbReference type="ChEBI" id="CHEBI:30616"/>
        <dbReference type="ChEBI" id="CHEBI:58017"/>
        <dbReference type="ChEBI" id="CHEBI:78346"/>
        <dbReference type="ChEBI" id="CHEBI:456215"/>
        <dbReference type="EC" id="2.7.6.1"/>
    </reaction>
</comment>
<dbReference type="GO" id="GO:0002189">
    <property type="term" value="C:ribose phosphate diphosphokinase complex"/>
    <property type="evidence" value="ECO:0007669"/>
    <property type="project" value="TreeGrafter"/>
</dbReference>
<comment type="similarity">
    <text evidence="4">Belongs to the ribose-phosphate pyrophosphokinase family.</text>
</comment>
<proteinExistence type="inferred from homology"/>
<keyword evidence="14" id="KW-0057">Aromatic amino acid biosynthesis</keyword>
<dbReference type="InterPro" id="IPR005946">
    <property type="entry name" value="Rib-P_diPkinase"/>
</dbReference>
<feature type="domain" description="N-(5'phosphoribosyl) anthranilate isomerase (PRAI)" evidence="17">
    <location>
        <begin position="2"/>
        <end position="168"/>
    </location>
</feature>
<keyword evidence="8" id="KW-0545">Nucleotide biosynthesis</keyword>
<dbReference type="EMBL" id="CASHTH010002119">
    <property type="protein sequence ID" value="CAI8025092.1"/>
    <property type="molecule type" value="Genomic_DNA"/>
</dbReference>
<dbReference type="AlphaFoldDB" id="A0AA35WSQ4"/>
<comment type="caution">
    <text evidence="19">The sequence shown here is derived from an EMBL/GenBank/DDBJ whole genome shotgun (WGS) entry which is preliminary data.</text>
</comment>
<keyword evidence="5" id="KW-0028">Amino-acid biosynthesis</keyword>
<dbReference type="Proteomes" id="UP001174909">
    <property type="component" value="Unassembled WGS sequence"/>
</dbReference>
<evidence type="ECO:0000256" key="10">
    <source>
        <dbReference type="ARBA" id="ARBA00022777"/>
    </source>
</evidence>
<keyword evidence="13" id="KW-0460">Magnesium</keyword>
<evidence type="ECO:0000259" key="18">
    <source>
        <dbReference type="Pfam" id="PF13793"/>
    </source>
</evidence>
<dbReference type="Pfam" id="PF00697">
    <property type="entry name" value="PRAI"/>
    <property type="match status" value="1"/>
</dbReference>
<keyword evidence="20" id="KW-1185">Reference proteome</keyword>
<evidence type="ECO:0000313" key="20">
    <source>
        <dbReference type="Proteomes" id="UP001174909"/>
    </source>
</evidence>
<keyword evidence="10" id="KW-0418">Kinase</keyword>
<evidence type="ECO:0000256" key="13">
    <source>
        <dbReference type="ARBA" id="ARBA00022842"/>
    </source>
</evidence>
<comment type="pathway">
    <text evidence="3">Metabolic intermediate biosynthesis; 5-phospho-alpha-D-ribose 1-diphosphate biosynthesis; 5-phospho-alpha-D-ribose 1-diphosphate from D-ribose 5-phosphate (route I): step 1/1.</text>
</comment>
<dbReference type="InterPro" id="IPR011060">
    <property type="entry name" value="RibuloseP-bd_barrel"/>
</dbReference>
<evidence type="ECO:0000256" key="12">
    <source>
        <dbReference type="ARBA" id="ARBA00022840"/>
    </source>
</evidence>
<dbReference type="GO" id="GO:0005737">
    <property type="term" value="C:cytoplasm"/>
    <property type="evidence" value="ECO:0007669"/>
    <property type="project" value="TreeGrafter"/>
</dbReference>
<evidence type="ECO:0000259" key="17">
    <source>
        <dbReference type="Pfam" id="PF00697"/>
    </source>
</evidence>
<dbReference type="InterPro" id="IPR013785">
    <property type="entry name" value="Aldolase_TIM"/>
</dbReference>
<evidence type="ECO:0000256" key="8">
    <source>
        <dbReference type="ARBA" id="ARBA00022727"/>
    </source>
</evidence>
<comment type="pathway">
    <text evidence="2">Amino-acid biosynthesis; L-tryptophan biosynthesis; L-tryptophan from chorismate: step 3/5.</text>
</comment>
<evidence type="ECO:0000256" key="9">
    <source>
        <dbReference type="ARBA" id="ARBA00022741"/>
    </source>
</evidence>
<name>A0AA35WSQ4_GEOBA</name>
<evidence type="ECO:0000256" key="1">
    <source>
        <dbReference type="ARBA" id="ARBA00001946"/>
    </source>
</evidence>
<dbReference type="SMART" id="SM01400">
    <property type="entry name" value="Pribosyltran_N"/>
    <property type="match status" value="1"/>
</dbReference>
<evidence type="ECO:0000256" key="15">
    <source>
        <dbReference type="ARBA" id="ARBA00023235"/>
    </source>
</evidence>
<dbReference type="InterPro" id="IPR029057">
    <property type="entry name" value="PRTase-like"/>
</dbReference>
<dbReference type="Gene3D" id="3.20.20.70">
    <property type="entry name" value="Aldolase class I"/>
    <property type="match status" value="1"/>
</dbReference>
<dbReference type="InterPro" id="IPR029099">
    <property type="entry name" value="Pribosyltran_N"/>
</dbReference>
<dbReference type="SUPFAM" id="SSF53271">
    <property type="entry name" value="PRTase-like"/>
    <property type="match status" value="2"/>
</dbReference>
<dbReference type="CDD" id="cd00405">
    <property type="entry name" value="PRAI"/>
    <property type="match status" value="1"/>
</dbReference>
<gene>
    <name evidence="19" type="ORF">GBAR_LOCUS14520</name>
</gene>
<dbReference type="GO" id="GO:0004640">
    <property type="term" value="F:phosphoribosylanthranilate isomerase activity"/>
    <property type="evidence" value="ECO:0007669"/>
    <property type="project" value="InterPro"/>
</dbReference>
<dbReference type="InterPro" id="IPR000836">
    <property type="entry name" value="PRTase_dom"/>
</dbReference>
<dbReference type="InterPro" id="IPR001240">
    <property type="entry name" value="PRAI_dom"/>
</dbReference>
<keyword evidence="15" id="KW-0413">Isomerase</keyword>
<evidence type="ECO:0000256" key="6">
    <source>
        <dbReference type="ARBA" id="ARBA00022679"/>
    </source>
</evidence>
<keyword evidence="7" id="KW-0479">Metal-binding</keyword>
<dbReference type="GO" id="GO:0016301">
    <property type="term" value="F:kinase activity"/>
    <property type="evidence" value="ECO:0007669"/>
    <property type="project" value="UniProtKB-KW"/>
</dbReference>
<dbReference type="SUPFAM" id="SSF51366">
    <property type="entry name" value="Ribulose-phoshate binding barrel"/>
    <property type="match status" value="1"/>
</dbReference>
<dbReference type="GO" id="GO:0000162">
    <property type="term" value="P:L-tryptophan biosynthetic process"/>
    <property type="evidence" value="ECO:0007669"/>
    <property type="project" value="UniProtKB-KW"/>
</dbReference>
<evidence type="ECO:0000256" key="11">
    <source>
        <dbReference type="ARBA" id="ARBA00022822"/>
    </source>
</evidence>
<accession>A0AA35WSQ4</accession>
<dbReference type="FunFam" id="3.40.50.2020:FF:000001">
    <property type="entry name" value="Ribose-phosphate pyrophosphokinase"/>
    <property type="match status" value="1"/>
</dbReference>
<evidence type="ECO:0000256" key="16">
    <source>
        <dbReference type="ARBA" id="ARBA00049535"/>
    </source>
</evidence>
<evidence type="ECO:0000313" key="19">
    <source>
        <dbReference type="EMBL" id="CAI8025092.1"/>
    </source>
</evidence>
<keyword evidence="12" id="KW-0067">ATP-binding</keyword>
<feature type="domain" description="Ribose-phosphate pyrophosphokinase N-terminal" evidence="18">
    <location>
        <begin position="194"/>
        <end position="309"/>
    </location>
</feature>
<dbReference type="GO" id="GO:0004749">
    <property type="term" value="F:ribose phosphate diphosphokinase activity"/>
    <property type="evidence" value="ECO:0007669"/>
    <property type="project" value="UniProtKB-EC"/>
</dbReference>
<dbReference type="GO" id="GO:0006164">
    <property type="term" value="P:purine nucleotide biosynthetic process"/>
    <property type="evidence" value="ECO:0007669"/>
    <property type="project" value="TreeGrafter"/>
</dbReference>
<protein>
    <submittedName>
        <fullName evidence="19">Ribose-phosphate pyrophosphokinase</fullName>
    </submittedName>
</protein>
<evidence type="ECO:0000256" key="3">
    <source>
        <dbReference type="ARBA" id="ARBA00004996"/>
    </source>
</evidence>
<evidence type="ECO:0000256" key="7">
    <source>
        <dbReference type="ARBA" id="ARBA00022723"/>
    </source>
</evidence>
<evidence type="ECO:0000256" key="4">
    <source>
        <dbReference type="ARBA" id="ARBA00006478"/>
    </source>
</evidence>
<dbReference type="HAMAP" id="MF_00135">
    <property type="entry name" value="PRAI"/>
    <property type="match status" value="1"/>
</dbReference>